<dbReference type="SUPFAM" id="SSF53756">
    <property type="entry name" value="UDP-Glycosyltransferase/glycogen phosphorylase"/>
    <property type="match status" value="1"/>
</dbReference>
<gene>
    <name evidence="2" type="primary">wfgN</name>
</gene>
<dbReference type="Gene3D" id="3.40.50.2000">
    <property type="entry name" value="Glycogen Phosphorylase B"/>
    <property type="match status" value="2"/>
</dbReference>
<dbReference type="Pfam" id="PF00534">
    <property type="entry name" value="Glycos_transf_1"/>
    <property type="match status" value="1"/>
</dbReference>
<evidence type="ECO:0000259" key="1">
    <source>
        <dbReference type="Pfam" id="PF00534"/>
    </source>
</evidence>
<sequence length="408" mass="46268">MWGCPLKRRKKFNMKILFCHDHIFKEYEGEYYSPGKISIEQMESYQSLGDNITIVARSNKVTSLDSSKHNQITHNRVSFCAFPNASNFKSLILRKELLKKAIKIASQYDIIIARLPSEIGSIFAQAGRKLNKPVLIEVVACVWDNLYYFGTIKAKLYAPLAYVRMRNLVKQADFVHYVTSSFLQKRYPTKKGALTLSASDVILSTVSNSQRNLKKNNEISIGVVGSMDNKIKGISLAIKAVKILSNSTNEKITLHIIGPGDKKKYQNLASRLNLLENINFVGSLSDSKAVQKYLNEYIDIYIQPSYQEGMPRAVLEAMSCGIPCIVSCAGGMPEIISSDYVHAKGDYKQLAHLIKKISSSEKIYRQESEKNHLLANKFSHERLIYKKNKFYNLIKDRISEGSVYYNKS</sequence>
<accession>B5L3N3</accession>
<dbReference type="AlphaFoldDB" id="B5L3N3"/>
<organism evidence="2">
    <name type="scientific">Escherichia coli</name>
    <dbReference type="NCBI Taxonomy" id="562"/>
    <lineage>
        <taxon>Bacteria</taxon>
        <taxon>Pseudomonadati</taxon>
        <taxon>Pseudomonadota</taxon>
        <taxon>Gammaproteobacteria</taxon>
        <taxon>Enterobacterales</taxon>
        <taxon>Enterobacteriaceae</taxon>
        <taxon>Escherichia</taxon>
    </lineage>
</organism>
<dbReference type="CDD" id="cd03801">
    <property type="entry name" value="GT4_PimA-like"/>
    <property type="match status" value="1"/>
</dbReference>
<dbReference type="CAZy" id="GT4">
    <property type="family name" value="Glycosyltransferase Family 4"/>
</dbReference>
<proteinExistence type="predicted"/>
<feature type="domain" description="Glycosyl transferase family 1" evidence="1">
    <location>
        <begin position="209"/>
        <end position="366"/>
    </location>
</feature>
<name>B5L3N3_ECOLX</name>
<reference evidence="2" key="1">
    <citation type="journal article" date="2008" name="FEMS Microbiol. Rev.">
        <title>Structure and genetics of Shigella O antigens.</title>
        <authorList>
            <person name="Liu B."/>
            <person name="Knirel Y.A."/>
            <person name="Feng L."/>
            <person name="Perepelov A.V."/>
            <person name="Senchenkova S.N."/>
            <person name="Wang Q."/>
            <person name="Reeves P.R."/>
            <person name="Wang L."/>
        </authorList>
    </citation>
    <scope>NUCLEOTIDE SEQUENCE</scope>
</reference>
<dbReference type="PANTHER" id="PTHR12526">
    <property type="entry name" value="GLYCOSYLTRANSFERASE"/>
    <property type="match status" value="1"/>
</dbReference>
<dbReference type="GO" id="GO:1901135">
    <property type="term" value="P:carbohydrate derivative metabolic process"/>
    <property type="evidence" value="ECO:0007669"/>
    <property type="project" value="UniProtKB-ARBA"/>
</dbReference>
<protein>
    <submittedName>
        <fullName evidence="2">WfgN</fullName>
    </submittedName>
</protein>
<dbReference type="PANTHER" id="PTHR12526:SF630">
    <property type="entry name" value="GLYCOSYLTRANSFERASE"/>
    <property type="match status" value="1"/>
</dbReference>
<evidence type="ECO:0000313" key="2">
    <source>
        <dbReference type="EMBL" id="ACA24903.1"/>
    </source>
</evidence>
<dbReference type="GO" id="GO:0016757">
    <property type="term" value="F:glycosyltransferase activity"/>
    <property type="evidence" value="ECO:0007669"/>
    <property type="project" value="InterPro"/>
</dbReference>
<dbReference type="InterPro" id="IPR001296">
    <property type="entry name" value="Glyco_trans_1"/>
</dbReference>
<dbReference type="EMBL" id="EU294177">
    <property type="protein sequence ID" value="ACA24903.1"/>
    <property type="molecule type" value="Genomic_DNA"/>
</dbReference>